<gene>
    <name evidence="1" type="ORF">F7725_011298</name>
</gene>
<dbReference type="AlphaFoldDB" id="A0A7J5ZBP6"/>
<comment type="caution">
    <text evidence="1">The sequence shown here is derived from an EMBL/GenBank/DDBJ whole genome shotgun (WGS) entry which is preliminary data.</text>
</comment>
<proteinExistence type="predicted"/>
<accession>A0A7J5ZBP6</accession>
<dbReference type="Proteomes" id="UP000518266">
    <property type="component" value="Unassembled WGS sequence"/>
</dbReference>
<sequence length="294" mass="31507">MMQVRRKRTGLTSKSRDDLAMRAGIQALLLKAFGFFVILIITAKQVHVVILVFIISILHLFDWSSLDWSSLAAAELRSALCVSAMQRSQTGAANTYVSVPRSLLAPLGQQGRFGLHPIMYNVKVGGKHKDKDKNKKKKTEKYRVEDPLPLGRAPAAFAPLLGFRGGAIAASTVLTGAGPGDLHRGDGGSLILLRTAPTSGLEGHVASGFWASWRGRQRSVAIGCEPPLVVALGLLIGAVVVHYSICLHALEQRALTIGAHPSMEELNPHLQPRSCGPPTDVCVSAASLTDLCLR</sequence>
<protein>
    <submittedName>
        <fullName evidence="1">Uncharacterized protein</fullName>
    </submittedName>
</protein>
<name>A0A7J5ZBP6_DISMA</name>
<dbReference type="EMBL" id="JAAKFY010000004">
    <property type="protein sequence ID" value="KAF3858097.1"/>
    <property type="molecule type" value="Genomic_DNA"/>
</dbReference>
<evidence type="ECO:0000313" key="2">
    <source>
        <dbReference type="Proteomes" id="UP000518266"/>
    </source>
</evidence>
<organism evidence="1 2">
    <name type="scientific">Dissostichus mawsoni</name>
    <name type="common">Antarctic cod</name>
    <dbReference type="NCBI Taxonomy" id="36200"/>
    <lineage>
        <taxon>Eukaryota</taxon>
        <taxon>Metazoa</taxon>
        <taxon>Chordata</taxon>
        <taxon>Craniata</taxon>
        <taxon>Vertebrata</taxon>
        <taxon>Euteleostomi</taxon>
        <taxon>Actinopterygii</taxon>
        <taxon>Neopterygii</taxon>
        <taxon>Teleostei</taxon>
        <taxon>Neoteleostei</taxon>
        <taxon>Acanthomorphata</taxon>
        <taxon>Eupercaria</taxon>
        <taxon>Perciformes</taxon>
        <taxon>Notothenioidei</taxon>
        <taxon>Nototheniidae</taxon>
        <taxon>Dissostichus</taxon>
    </lineage>
</organism>
<reference evidence="1 2" key="1">
    <citation type="submission" date="2020-03" db="EMBL/GenBank/DDBJ databases">
        <title>Dissostichus mawsoni Genome sequencing and assembly.</title>
        <authorList>
            <person name="Park H."/>
        </authorList>
    </citation>
    <scope>NUCLEOTIDE SEQUENCE [LARGE SCALE GENOMIC DNA]</scope>
    <source>
        <strain evidence="1">DM0001</strain>
        <tissue evidence="1">Muscle</tissue>
    </source>
</reference>
<keyword evidence="2" id="KW-1185">Reference proteome</keyword>
<evidence type="ECO:0000313" key="1">
    <source>
        <dbReference type="EMBL" id="KAF3858097.1"/>
    </source>
</evidence>